<protein>
    <submittedName>
        <fullName evidence="2">Uncharacterized protein</fullName>
    </submittedName>
</protein>
<reference evidence="2 3" key="1">
    <citation type="submission" date="2015-02" db="EMBL/GenBank/DDBJ databases">
        <authorList>
            <person name="Gomez-Escribano P.J."/>
        </authorList>
    </citation>
    <scope>NUCLEOTIDE SEQUENCE [LARGE SCALE GENOMIC DNA]</scope>
    <source>
        <strain evidence="3">C34 (DSM 42122 / NRRL B-24963)</strain>
    </source>
</reference>
<gene>
    <name evidence="2" type="primary">sle_26450</name>
</gene>
<dbReference type="AlphaFoldDB" id="A0A0F7VZH6"/>
<dbReference type="KEGG" id="sle:sle_26450"/>
<evidence type="ECO:0000256" key="1">
    <source>
        <dbReference type="SAM" id="MobiDB-lite"/>
    </source>
</evidence>
<dbReference type="EMBL" id="LN831790">
    <property type="protein sequence ID" value="CQR62106.1"/>
    <property type="molecule type" value="Genomic_DNA"/>
</dbReference>
<evidence type="ECO:0000313" key="2">
    <source>
        <dbReference type="EMBL" id="CQR62106.1"/>
    </source>
</evidence>
<feature type="compositionally biased region" description="Basic and acidic residues" evidence="1">
    <location>
        <begin position="225"/>
        <end position="234"/>
    </location>
</feature>
<proteinExistence type="predicted"/>
<dbReference type="RefSeq" id="WP_029386048.1">
    <property type="nucleotide sequence ID" value="NZ_AZSD01000365.1"/>
</dbReference>
<accession>A0A0F7VZH6</accession>
<name>A0A0F7VZH6_STRLW</name>
<sequence>MTTAPRPAQEVLIEFESPEDFHEIPLMLPPDAFEAALEELAAKIWPGGTDFQRETTAAVYRTMAEALEEDGTLHAAVGLFETEAGEVSIANLLVRLEDIEADRPDVVAASLHEALSLEEHRDVHRVDLACGPAAVSFHATEFGGGEVENPIAFAHVELYVPSPFGGKLLVVTLSTPSLAELPVYVGLMSRLGDTVRFSRDTDEVPGPAPEDGEGTADGQGQRLTIEQETRSVFG</sequence>
<organism evidence="2 3">
    <name type="scientific">Streptomyces leeuwenhoekii</name>
    <dbReference type="NCBI Taxonomy" id="1437453"/>
    <lineage>
        <taxon>Bacteria</taxon>
        <taxon>Bacillati</taxon>
        <taxon>Actinomycetota</taxon>
        <taxon>Actinomycetes</taxon>
        <taxon>Kitasatosporales</taxon>
        <taxon>Streptomycetaceae</taxon>
        <taxon>Streptomyces</taxon>
    </lineage>
</organism>
<feature type="region of interest" description="Disordered" evidence="1">
    <location>
        <begin position="198"/>
        <end position="234"/>
    </location>
</feature>
<dbReference type="Proteomes" id="UP000035016">
    <property type="component" value="Chromosome Chromosome"/>
</dbReference>
<evidence type="ECO:0000313" key="3">
    <source>
        <dbReference type="Proteomes" id="UP000035016"/>
    </source>
</evidence>